<evidence type="ECO:0000256" key="3">
    <source>
        <dbReference type="ARBA" id="ARBA00009370"/>
    </source>
</evidence>
<dbReference type="SUPFAM" id="SSF51306">
    <property type="entry name" value="LexA/Signal peptidase"/>
    <property type="match status" value="1"/>
</dbReference>
<evidence type="ECO:0000256" key="4">
    <source>
        <dbReference type="ARBA" id="ARBA00013208"/>
    </source>
</evidence>
<protein>
    <recommendedName>
        <fullName evidence="4 8">Signal peptidase I</fullName>
        <ecNumber evidence="4 8">3.4.21.89</ecNumber>
    </recommendedName>
</protein>
<evidence type="ECO:0000313" key="12">
    <source>
        <dbReference type="Proteomes" id="UP000607645"/>
    </source>
</evidence>
<comment type="catalytic activity">
    <reaction evidence="1 8">
        <text>Cleavage of hydrophobic, N-terminal signal or leader sequences from secreted and periplasmic proteins.</text>
        <dbReference type="EC" id="3.4.21.89"/>
    </reaction>
</comment>
<sequence length="218" mass="24349">MCWAAPGWSFFPLGISARFNFWRLPIVDETLNNPAQEEEDSGFARALYDWLQALAVALVCIILIFVFVGRFIYVDGDSMNPTLWDKDMMVVQTLGYTPAQGDVVVLTKYFANVRGPIVKRVIAVGGQTVDIDYDAGTVTVDGVKLSEPYIKEPMQQPFDSRMGNEHVVVPEGSVFVMGDNRNNSSDSRFLELGTVDERYVIGRAFFVALPFGHFGMIE</sequence>
<dbReference type="AlphaFoldDB" id="A0A8J6JKK9"/>
<evidence type="ECO:0000256" key="5">
    <source>
        <dbReference type="ARBA" id="ARBA00022670"/>
    </source>
</evidence>
<evidence type="ECO:0000256" key="1">
    <source>
        <dbReference type="ARBA" id="ARBA00000677"/>
    </source>
</evidence>
<dbReference type="InterPro" id="IPR019758">
    <property type="entry name" value="Pept_S26A_signal_pept_1_CS"/>
</dbReference>
<dbReference type="InterPro" id="IPR000223">
    <property type="entry name" value="Pept_S26A_signal_pept_1"/>
</dbReference>
<keyword evidence="12" id="KW-1185">Reference proteome</keyword>
<dbReference type="PANTHER" id="PTHR43390">
    <property type="entry name" value="SIGNAL PEPTIDASE I"/>
    <property type="match status" value="1"/>
</dbReference>
<dbReference type="PANTHER" id="PTHR43390:SF1">
    <property type="entry name" value="CHLOROPLAST PROCESSING PEPTIDASE"/>
    <property type="match status" value="1"/>
</dbReference>
<dbReference type="InterPro" id="IPR019756">
    <property type="entry name" value="Pept_S26A_signal_pept_1_Ser-AS"/>
</dbReference>
<keyword evidence="8" id="KW-1133">Transmembrane helix</keyword>
<dbReference type="Proteomes" id="UP000607645">
    <property type="component" value="Unassembled WGS sequence"/>
</dbReference>
<evidence type="ECO:0000259" key="10">
    <source>
        <dbReference type="Pfam" id="PF10502"/>
    </source>
</evidence>
<keyword evidence="8" id="KW-0472">Membrane</keyword>
<dbReference type="EMBL" id="JACOPQ010000005">
    <property type="protein sequence ID" value="MBC5736989.1"/>
    <property type="molecule type" value="Genomic_DNA"/>
</dbReference>
<keyword evidence="6 8" id="KW-0378">Hydrolase</keyword>
<dbReference type="EC" id="3.4.21.89" evidence="4 8"/>
<dbReference type="GO" id="GO:0006465">
    <property type="term" value="P:signal peptide processing"/>
    <property type="evidence" value="ECO:0007669"/>
    <property type="project" value="InterPro"/>
</dbReference>
<name>A0A8J6JKK9_9FIRM</name>
<comment type="similarity">
    <text evidence="3 9">Belongs to the peptidase S26 family.</text>
</comment>
<evidence type="ECO:0000256" key="8">
    <source>
        <dbReference type="RuleBase" id="RU003993"/>
    </source>
</evidence>
<proteinExistence type="inferred from homology"/>
<dbReference type="InterPro" id="IPR036286">
    <property type="entry name" value="LexA/Signal_pep-like_sf"/>
</dbReference>
<evidence type="ECO:0000256" key="9">
    <source>
        <dbReference type="RuleBase" id="RU362042"/>
    </source>
</evidence>
<comment type="subcellular location">
    <subcellularLocation>
        <location evidence="2">Cell membrane</location>
        <topology evidence="2">Single-pass type II membrane protein</topology>
    </subcellularLocation>
    <subcellularLocation>
        <location evidence="9">Membrane</location>
        <topology evidence="9">Single-pass type II membrane protein</topology>
    </subcellularLocation>
</comment>
<keyword evidence="8" id="KW-0812">Transmembrane</keyword>
<keyword evidence="5 8" id="KW-0645">Protease</keyword>
<dbReference type="InterPro" id="IPR019757">
    <property type="entry name" value="Pept_S26A_signal_pept_1_Lys-AS"/>
</dbReference>
<evidence type="ECO:0000313" key="11">
    <source>
        <dbReference type="EMBL" id="MBC5736989.1"/>
    </source>
</evidence>
<dbReference type="NCBIfam" id="TIGR02227">
    <property type="entry name" value="sigpep_I_bact"/>
    <property type="match status" value="1"/>
</dbReference>
<dbReference type="PRINTS" id="PR00727">
    <property type="entry name" value="LEADERPTASE"/>
</dbReference>
<feature type="active site" evidence="7">
    <location>
        <position position="78"/>
    </location>
</feature>
<organism evidence="11 12">
    <name type="scientific">Lawsonibacter faecis</name>
    <dbReference type="NCBI Taxonomy" id="2763052"/>
    <lineage>
        <taxon>Bacteria</taxon>
        <taxon>Bacillati</taxon>
        <taxon>Bacillota</taxon>
        <taxon>Clostridia</taxon>
        <taxon>Eubacteriales</taxon>
        <taxon>Oscillospiraceae</taxon>
        <taxon>Lawsonibacter</taxon>
    </lineage>
</organism>
<accession>A0A8J6JKK9</accession>
<evidence type="ECO:0000256" key="7">
    <source>
        <dbReference type="PIRSR" id="PIRSR600223-1"/>
    </source>
</evidence>
<dbReference type="PROSITE" id="PS00501">
    <property type="entry name" value="SPASE_I_1"/>
    <property type="match status" value="1"/>
</dbReference>
<feature type="transmembrane region" description="Helical" evidence="8">
    <location>
        <begin position="50"/>
        <end position="73"/>
    </location>
</feature>
<feature type="domain" description="Peptidase S26" evidence="10">
    <location>
        <begin position="49"/>
        <end position="207"/>
    </location>
</feature>
<dbReference type="GO" id="GO:0009003">
    <property type="term" value="F:signal peptidase activity"/>
    <property type="evidence" value="ECO:0007669"/>
    <property type="project" value="UniProtKB-EC"/>
</dbReference>
<feature type="active site" evidence="7">
    <location>
        <position position="119"/>
    </location>
</feature>
<evidence type="ECO:0000256" key="6">
    <source>
        <dbReference type="ARBA" id="ARBA00022801"/>
    </source>
</evidence>
<reference evidence="11" key="1">
    <citation type="submission" date="2020-08" db="EMBL/GenBank/DDBJ databases">
        <title>Genome public.</title>
        <authorList>
            <person name="Liu C."/>
            <person name="Sun Q."/>
        </authorList>
    </citation>
    <scope>NUCLEOTIDE SEQUENCE</scope>
    <source>
        <strain evidence="11">NSJ-52</strain>
    </source>
</reference>
<comment type="caution">
    <text evidence="11">The sequence shown here is derived from an EMBL/GenBank/DDBJ whole genome shotgun (WGS) entry which is preliminary data.</text>
</comment>
<dbReference type="PROSITE" id="PS00761">
    <property type="entry name" value="SPASE_I_3"/>
    <property type="match status" value="1"/>
</dbReference>
<dbReference type="Gene3D" id="2.10.109.10">
    <property type="entry name" value="Umud Fragment, subunit A"/>
    <property type="match status" value="1"/>
</dbReference>
<dbReference type="GO" id="GO:0004252">
    <property type="term" value="F:serine-type endopeptidase activity"/>
    <property type="evidence" value="ECO:0007669"/>
    <property type="project" value="InterPro"/>
</dbReference>
<dbReference type="GO" id="GO:0005886">
    <property type="term" value="C:plasma membrane"/>
    <property type="evidence" value="ECO:0007669"/>
    <property type="project" value="UniProtKB-SubCell"/>
</dbReference>
<dbReference type="InterPro" id="IPR019533">
    <property type="entry name" value="Peptidase_S26"/>
</dbReference>
<evidence type="ECO:0000256" key="2">
    <source>
        <dbReference type="ARBA" id="ARBA00004401"/>
    </source>
</evidence>
<gene>
    <name evidence="11" type="primary">lepB</name>
    <name evidence="11" type="ORF">H8S62_08170</name>
</gene>
<dbReference type="CDD" id="cd06530">
    <property type="entry name" value="S26_SPase_I"/>
    <property type="match status" value="1"/>
</dbReference>
<dbReference type="Pfam" id="PF10502">
    <property type="entry name" value="Peptidase_S26"/>
    <property type="match status" value="1"/>
</dbReference>
<dbReference type="PROSITE" id="PS00760">
    <property type="entry name" value="SPASE_I_2"/>
    <property type="match status" value="1"/>
</dbReference>